<evidence type="ECO:0000313" key="5">
    <source>
        <dbReference type="EMBL" id="GFX92067.1"/>
    </source>
</evidence>
<evidence type="ECO:0000256" key="1">
    <source>
        <dbReference type="ARBA" id="ARBA00022723"/>
    </source>
</evidence>
<gene>
    <name evidence="5" type="primary">NCL1_62277</name>
    <name evidence="5" type="ORF">TNCV_471761</name>
</gene>
<keyword evidence="6" id="KW-1185">Reference proteome</keyword>
<dbReference type="InterPro" id="IPR013083">
    <property type="entry name" value="Znf_RING/FYVE/PHD"/>
</dbReference>
<sequence length="351" mass="41023">MEHELAFTLHLALYQEADLGDYITFMMNFRAVLIRLKPSEVIELETIYAVNIIDLMMEILPYHDPHDVPWFESFSYFEPADLDTEFMEQEAAKGKGAFVQALWTQYAIPKLYLLVYKAWRCYGAQNLNTWTRLVQAVLDGCFGQKWPDCVFEVPDSCSICLSTMHWPEKTQCSHAFHLRCLLRHLDEARKGKGAFIQVTWTVIGKPKLYNLVTKAWQEQILFPWIYLAQMVFRHLHQHSNDPVCCPECLEPMTLGHFYYKHAPKTHTLDSLKQCIFCFGRRQWNRGEKNLSVNVNHIVSCLKLFVTNEKDFSAIVEAKEEDIAEEIEVETCECQHFQSNPRNMAGRHKFIV</sequence>
<evidence type="ECO:0000313" key="6">
    <source>
        <dbReference type="Proteomes" id="UP000887159"/>
    </source>
</evidence>
<keyword evidence="2" id="KW-0863">Zinc-finger</keyword>
<comment type="caution">
    <text evidence="5">The sequence shown here is derived from an EMBL/GenBank/DDBJ whole genome shotgun (WGS) entry which is preliminary data.</text>
</comment>
<dbReference type="EMBL" id="BMAU01021141">
    <property type="protein sequence ID" value="GFX92067.1"/>
    <property type="molecule type" value="Genomic_DNA"/>
</dbReference>
<keyword evidence="1" id="KW-0479">Metal-binding</keyword>
<dbReference type="AlphaFoldDB" id="A0A8X6RMU3"/>
<dbReference type="Pfam" id="PF00097">
    <property type="entry name" value="zf-C3HC4"/>
    <property type="match status" value="1"/>
</dbReference>
<keyword evidence="3" id="KW-0862">Zinc</keyword>
<organism evidence="5 6">
    <name type="scientific">Trichonephila clavipes</name>
    <name type="common">Golden silk orbweaver</name>
    <name type="synonym">Nephila clavipes</name>
    <dbReference type="NCBI Taxonomy" id="2585209"/>
    <lineage>
        <taxon>Eukaryota</taxon>
        <taxon>Metazoa</taxon>
        <taxon>Ecdysozoa</taxon>
        <taxon>Arthropoda</taxon>
        <taxon>Chelicerata</taxon>
        <taxon>Arachnida</taxon>
        <taxon>Araneae</taxon>
        <taxon>Araneomorphae</taxon>
        <taxon>Entelegynae</taxon>
        <taxon>Araneoidea</taxon>
        <taxon>Nephilidae</taxon>
        <taxon>Trichonephila</taxon>
    </lineage>
</organism>
<reference evidence="5" key="1">
    <citation type="submission" date="2020-08" db="EMBL/GenBank/DDBJ databases">
        <title>Multicomponent nature underlies the extraordinary mechanical properties of spider dragline silk.</title>
        <authorList>
            <person name="Kono N."/>
            <person name="Nakamura H."/>
            <person name="Mori M."/>
            <person name="Yoshida Y."/>
            <person name="Ohtoshi R."/>
            <person name="Malay A.D."/>
            <person name="Moran D.A.P."/>
            <person name="Tomita M."/>
            <person name="Numata K."/>
            <person name="Arakawa K."/>
        </authorList>
    </citation>
    <scope>NUCLEOTIDE SEQUENCE</scope>
</reference>
<dbReference type="SUPFAM" id="SSF57850">
    <property type="entry name" value="RING/U-box"/>
    <property type="match status" value="1"/>
</dbReference>
<dbReference type="GO" id="GO:0008270">
    <property type="term" value="F:zinc ion binding"/>
    <property type="evidence" value="ECO:0007669"/>
    <property type="project" value="UniProtKB-KW"/>
</dbReference>
<dbReference type="Gene3D" id="3.30.40.10">
    <property type="entry name" value="Zinc/RING finger domain, C3HC4 (zinc finger)"/>
    <property type="match status" value="1"/>
</dbReference>
<name>A0A8X6RMU3_TRICX</name>
<evidence type="ECO:0000256" key="2">
    <source>
        <dbReference type="ARBA" id="ARBA00022771"/>
    </source>
</evidence>
<evidence type="ECO:0000256" key="3">
    <source>
        <dbReference type="ARBA" id="ARBA00022833"/>
    </source>
</evidence>
<evidence type="ECO:0000259" key="4">
    <source>
        <dbReference type="SMART" id="SM00184"/>
    </source>
</evidence>
<dbReference type="InterPro" id="IPR018957">
    <property type="entry name" value="Znf_C3HC4_RING-type"/>
</dbReference>
<dbReference type="InterPro" id="IPR001841">
    <property type="entry name" value="Znf_RING"/>
</dbReference>
<feature type="domain" description="RING-type" evidence="4">
    <location>
        <begin position="157"/>
        <end position="248"/>
    </location>
</feature>
<proteinExistence type="predicted"/>
<dbReference type="SMART" id="SM00184">
    <property type="entry name" value="RING"/>
    <property type="match status" value="1"/>
</dbReference>
<protein>
    <recommendedName>
        <fullName evidence="4">RING-type domain-containing protein</fullName>
    </recommendedName>
</protein>
<accession>A0A8X6RMU3</accession>
<dbReference type="Proteomes" id="UP000887159">
    <property type="component" value="Unassembled WGS sequence"/>
</dbReference>